<gene>
    <name evidence="3" type="ORF">SAMN05443639_112177</name>
</gene>
<keyword evidence="2" id="KW-0812">Transmembrane</keyword>
<keyword evidence="2" id="KW-1133">Transmembrane helix</keyword>
<evidence type="ECO:0000313" key="3">
    <source>
        <dbReference type="EMBL" id="SEU26903.1"/>
    </source>
</evidence>
<sequence>MKNEDVATTSIEQVTKKVPSVSFLGLAIGAMAVSATLMVLNRKSWANFVGQWAPTLLILGTYNKIVKTLDDSQQVERTGPSSLVTALKSADEMNRPTPLPLS</sequence>
<feature type="transmembrane region" description="Helical" evidence="2">
    <location>
        <begin position="20"/>
        <end position="40"/>
    </location>
</feature>
<evidence type="ECO:0000256" key="2">
    <source>
        <dbReference type="SAM" id="Phobius"/>
    </source>
</evidence>
<accession>A0A1I0KP64</accession>
<protein>
    <submittedName>
        <fullName evidence="3">Uncharacterized protein</fullName>
    </submittedName>
</protein>
<evidence type="ECO:0000313" key="4">
    <source>
        <dbReference type="Proteomes" id="UP000199181"/>
    </source>
</evidence>
<dbReference type="Proteomes" id="UP000199181">
    <property type="component" value="Unassembled WGS sequence"/>
</dbReference>
<feature type="region of interest" description="Disordered" evidence="1">
    <location>
        <begin position="77"/>
        <end position="102"/>
    </location>
</feature>
<dbReference type="RefSeq" id="WP_093523984.1">
    <property type="nucleotide sequence ID" value="NZ_FOIJ01000012.1"/>
</dbReference>
<reference evidence="4" key="1">
    <citation type="submission" date="2016-10" db="EMBL/GenBank/DDBJ databases">
        <authorList>
            <person name="Varghese N."/>
            <person name="Submissions S."/>
        </authorList>
    </citation>
    <scope>NUCLEOTIDE SEQUENCE [LARGE SCALE GENOMIC DNA]</scope>
    <source>
        <strain evidence="4">DSM 16858</strain>
    </source>
</reference>
<dbReference type="AlphaFoldDB" id="A0A1I0KP64"/>
<proteinExistence type="predicted"/>
<dbReference type="EMBL" id="FOIJ01000012">
    <property type="protein sequence ID" value="SEU26903.1"/>
    <property type="molecule type" value="Genomic_DNA"/>
</dbReference>
<evidence type="ECO:0000256" key="1">
    <source>
        <dbReference type="SAM" id="MobiDB-lite"/>
    </source>
</evidence>
<organism evidence="3 4">
    <name type="scientific">Stigmatella erecta</name>
    <dbReference type="NCBI Taxonomy" id="83460"/>
    <lineage>
        <taxon>Bacteria</taxon>
        <taxon>Pseudomonadati</taxon>
        <taxon>Myxococcota</taxon>
        <taxon>Myxococcia</taxon>
        <taxon>Myxococcales</taxon>
        <taxon>Cystobacterineae</taxon>
        <taxon>Archangiaceae</taxon>
        <taxon>Stigmatella</taxon>
    </lineage>
</organism>
<keyword evidence="4" id="KW-1185">Reference proteome</keyword>
<name>A0A1I0KP64_9BACT</name>
<keyword evidence="2" id="KW-0472">Membrane</keyword>